<keyword evidence="4" id="KW-0804">Transcription</keyword>
<keyword evidence="3" id="KW-0238">DNA-binding</keyword>
<dbReference type="EMBL" id="CP159218">
    <property type="protein sequence ID" value="XCG64037.1"/>
    <property type="molecule type" value="Genomic_DNA"/>
</dbReference>
<evidence type="ECO:0000259" key="6">
    <source>
        <dbReference type="Pfam" id="PF04545"/>
    </source>
</evidence>
<dbReference type="InterPro" id="IPR000943">
    <property type="entry name" value="RNA_pol_sigma70"/>
</dbReference>
<sequence>MTVLDLVPSSVDTRSTDSSAHLLDELVEARTSGCEHRIARAESALVLEFIGVATRIARRQRGRGVEVEDLVQVARVGLVKAVRRWQPQPSGGFLQYAGPMMLGEVQRHIRDRSAPIRLPRRVHELRPTIMDARLALERSGRTSTVGAIAQAAGVGVSDVLEDAMSHGRSHPQSLQVIQNVDDRADLLCVRAENDRTSAEDRWALRAAINGLSDRERQLLALRFFEDLSQQEIGDRIGLSQMQISRLLRATFAKLRRLLLEGAGSQS</sequence>
<dbReference type="NCBIfam" id="TIGR02937">
    <property type="entry name" value="sigma70-ECF"/>
    <property type="match status" value="1"/>
</dbReference>
<dbReference type="Gene3D" id="1.20.120.1810">
    <property type="match status" value="1"/>
</dbReference>
<dbReference type="GO" id="GO:0016987">
    <property type="term" value="F:sigma factor activity"/>
    <property type="evidence" value="ECO:0007669"/>
    <property type="project" value="UniProtKB-KW"/>
</dbReference>
<gene>
    <name evidence="7" type="ORF">ABLG96_01430</name>
</gene>
<feature type="domain" description="RNA polymerase sigma-70 region 2" evidence="5">
    <location>
        <begin position="52"/>
        <end position="113"/>
    </location>
</feature>
<dbReference type="Pfam" id="PF04542">
    <property type="entry name" value="Sigma70_r2"/>
    <property type="match status" value="1"/>
</dbReference>
<dbReference type="SUPFAM" id="SSF88659">
    <property type="entry name" value="Sigma3 and sigma4 domains of RNA polymerase sigma factors"/>
    <property type="match status" value="1"/>
</dbReference>
<dbReference type="AlphaFoldDB" id="A0AAU8DP31"/>
<dbReference type="InterPro" id="IPR014284">
    <property type="entry name" value="RNA_pol_sigma-70_dom"/>
</dbReference>
<dbReference type="CDD" id="cd06171">
    <property type="entry name" value="Sigma70_r4"/>
    <property type="match status" value="1"/>
</dbReference>
<keyword evidence="2" id="KW-0731">Sigma factor</keyword>
<proteinExistence type="predicted"/>
<dbReference type="GO" id="GO:0003677">
    <property type="term" value="F:DNA binding"/>
    <property type="evidence" value="ECO:0007669"/>
    <property type="project" value="UniProtKB-KW"/>
</dbReference>
<dbReference type="PANTHER" id="PTHR30385">
    <property type="entry name" value="SIGMA FACTOR F FLAGELLAR"/>
    <property type="match status" value="1"/>
</dbReference>
<organism evidence="7">
    <name type="scientific">Nakamurella sp. A5-74</name>
    <dbReference type="NCBI Taxonomy" id="3158264"/>
    <lineage>
        <taxon>Bacteria</taxon>
        <taxon>Bacillati</taxon>
        <taxon>Actinomycetota</taxon>
        <taxon>Actinomycetes</taxon>
        <taxon>Nakamurellales</taxon>
        <taxon>Nakamurellaceae</taxon>
        <taxon>Nakamurella</taxon>
    </lineage>
</organism>
<name>A0AAU8DP31_9ACTN</name>
<dbReference type="PRINTS" id="PR00046">
    <property type="entry name" value="SIGMA70FCT"/>
</dbReference>
<dbReference type="GO" id="GO:0006352">
    <property type="term" value="P:DNA-templated transcription initiation"/>
    <property type="evidence" value="ECO:0007669"/>
    <property type="project" value="InterPro"/>
</dbReference>
<dbReference type="PANTHER" id="PTHR30385:SF4">
    <property type="entry name" value="RNA POLYMERASE SIGMA-E FACTOR"/>
    <property type="match status" value="1"/>
</dbReference>
<accession>A0AAU8DP31</accession>
<evidence type="ECO:0000313" key="7">
    <source>
        <dbReference type="EMBL" id="XCG64037.1"/>
    </source>
</evidence>
<evidence type="ECO:0000256" key="2">
    <source>
        <dbReference type="ARBA" id="ARBA00023082"/>
    </source>
</evidence>
<protein>
    <submittedName>
        <fullName evidence="7">Sigma-70 family RNA polymerase sigma factor</fullName>
    </submittedName>
</protein>
<evidence type="ECO:0000256" key="3">
    <source>
        <dbReference type="ARBA" id="ARBA00023125"/>
    </source>
</evidence>
<dbReference type="RefSeq" id="WP_353649651.1">
    <property type="nucleotide sequence ID" value="NZ_CP159218.1"/>
</dbReference>
<dbReference type="InterPro" id="IPR013324">
    <property type="entry name" value="RNA_pol_sigma_r3/r4-like"/>
</dbReference>
<keyword evidence="1" id="KW-0805">Transcription regulation</keyword>
<evidence type="ECO:0000256" key="1">
    <source>
        <dbReference type="ARBA" id="ARBA00023015"/>
    </source>
</evidence>
<reference evidence="7" key="1">
    <citation type="submission" date="2024-05" db="EMBL/GenBank/DDBJ databases">
        <authorList>
            <person name="Cai S.Y."/>
            <person name="Jin L.M."/>
            <person name="Li H.R."/>
        </authorList>
    </citation>
    <scope>NUCLEOTIDE SEQUENCE</scope>
    <source>
        <strain evidence="7">A5-74</strain>
    </source>
</reference>
<dbReference type="InterPro" id="IPR036388">
    <property type="entry name" value="WH-like_DNA-bd_sf"/>
</dbReference>
<evidence type="ECO:0000256" key="4">
    <source>
        <dbReference type="ARBA" id="ARBA00023163"/>
    </source>
</evidence>
<dbReference type="InterPro" id="IPR007627">
    <property type="entry name" value="RNA_pol_sigma70_r2"/>
</dbReference>
<dbReference type="SUPFAM" id="SSF88946">
    <property type="entry name" value="Sigma2 domain of RNA polymerase sigma factors"/>
    <property type="match status" value="1"/>
</dbReference>
<dbReference type="InterPro" id="IPR007630">
    <property type="entry name" value="RNA_pol_sigma70_r4"/>
</dbReference>
<dbReference type="Pfam" id="PF04545">
    <property type="entry name" value="Sigma70_r4"/>
    <property type="match status" value="1"/>
</dbReference>
<dbReference type="InterPro" id="IPR013325">
    <property type="entry name" value="RNA_pol_sigma_r2"/>
</dbReference>
<dbReference type="Gene3D" id="1.10.10.10">
    <property type="entry name" value="Winged helix-like DNA-binding domain superfamily/Winged helix DNA-binding domain"/>
    <property type="match status" value="2"/>
</dbReference>
<feature type="domain" description="RNA polymerase sigma-70 region 4" evidence="6">
    <location>
        <begin position="207"/>
        <end position="255"/>
    </location>
</feature>
<evidence type="ECO:0000259" key="5">
    <source>
        <dbReference type="Pfam" id="PF04542"/>
    </source>
</evidence>